<dbReference type="SUPFAM" id="SSF55040">
    <property type="entry name" value="Molybdenum cofactor biosynthesis protein C, MoaC"/>
    <property type="match status" value="1"/>
</dbReference>
<evidence type="ECO:0000256" key="4">
    <source>
        <dbReference type="ARBA" id="ARBA00023150"/>
    </source>
</evidence>
<dbReference type="STRING" id="159292.SAMN05192546_10522"/>
<dbReference type="EC" id="4.6.1.17" evidence="3 6"/>
<evidence type="ECO:0000256" key="3">
    <source>
        <dbReference type="ARBA" id="ARBA00012575"/>
    </source>
</evidence>
<dbReference type="PANTHER" id="PTHR22960">
    <property type="entry name" value="MOLYBDOPTERIN COFACTOR SYNTHESIS PROTEIN A"/>
    <property type="match status" value="1"/>
</dbReference>
<accession>A0A1H3NAS4</accession>
<comment type="subunit">
    <text evidence="6">Homohexamer; trimer of dimers.</text>
</comment>
<name>A0A1H3NAS4_9FIRM</name>
<gene>
    <name evidence="6" type="primary">moaC</name>
    <name evidence="8" type="ORF">SAMN05192546_10522</name>
</gene>
<dbReference type="GO" id="GO:0061799">
    <property type="term" value="F:cyclic pyranopterin monophosphate synthase activity"/>
    <property type="evidence" value="ECO:0007669"/>
    <property type="project" value="UniProtKB-UniRule"/>
</dbReference>
<dbReference type="AlphaFoldDB" id="A0A1H3NAS4"/>
<dbReference type="NCBIfam" id="NF006870">
    <property type="entry name" value="PRK09364.1"/>
    <property type="match status" value="1"/>
</dbReference>
<dbReference type="NCBIfam" id="TIGR00581">
    <property type="entry name" value="moaC"/>
    <property type="match status" value="1"/>
</dbReference>
<dbReference type="Gene3D" id="3.30.70.640">
    <property type="entry name" value="Molybdopterin cofactor biosynthesis C (MoaC) domain"/>
    <property type="match status" value="1"/>
</dbReference>
<feature type="active site" evidence="6">
    <location>
        <position position="128"/>
    </location>
</feature>
<feature type="binding site" evidence="6">
    <location>
        <begin position="113"/>
        <end position="114"/>
    </location>
    <ligand>
        <name>substrate</name>
    </ligand>
</feature>
<evidence type="ECO:0000256" key="5">
    <source>
        <dbReference type="ARBA" id="ARBA00023239"/>
    </source>
</evidence>
<evidence type="ECO:0000313" key="8">
    <source>
        <dbReference type="EMBL" id="SDY85575.1"/>
    </source>
</evidence>
<dbReference type="InterPro" id="IPR050105">
    <property type="entry name" value="MoCo_biosynth_MoaA/MoaC"/>
</dbReference>
<dbReference type="InterPro" id="IPR023045">
    <property type="entry name" value="MoaC"/>
</dbReference>
<comment type="catalytic activity">
    <reaction evidence="1 6">
        <text>(8S)-3',8-cyclo-7,8-dihydroguanosine 5'-triphosphate = cyclic pyranopterin phosphate + diphosphate</text>
        <dbReference type="Rhea" id="RHEA:49580"/>
        <dbReference type="ChEBI" id="CHEBI:33019"/>
        <dbReference type="ChEBI" id="CHEBI:59648"/>
        <dbReference type="ChEBI" id="CHEBI:131766"/>
        <dbReference type="EC" id="4.6.1.17"/>
    </reaction>
</comment>
<evidence type="ECO:0000313" key="9">
    <source>
        <dbReference type="Proteomes" id="UP000199230"/>
    </source>
</evidence>
<dbReference type="EMBL" id="FNPV01000005">
    <property type="protein sequence ID" value="SDY85575.1"/>
    <property type="molecule type" value="Genomic_DNA"/>
</dbReference>
<feature type="domain" description="Molybdopterin cofactor biosynthesis C (MoaC)" evidence="7">
    <location>
        <begin position="15"/>
        <end position="150"/>
    </location>
</feature>
<dbReference type="OrthoDB" id="9794429at2"/>
<dbReference type="InterPro" id="IPR036522">
    <property type="entry name" value="MoaC_sf"/>
</dbReference>
<dbReference type="GO" id="GO:0006777">
    <property type="term" value="P:Mo-molybdopterin cofactor biosynthetic process"/>
    <property type="evidence" value="ECO:0007669"/>
    <property type="project" value="UniProtKB-UniRule"/>
</dbReference>
<dbReference type="Proteomes" id="UP000199230">
    <property type="component" value="Unassembled WGS sequence"/>
</dbReference>
<protein>
    <recommendedName>
        <fullName evidence="3 6">Cyclic pyranopterin monophosphate synthase</fullName>
        <ecNumber evidence="3 6">4.6.1.17</ecNumber>
    </recommendedName>
    <alternativeName>
        <fullName evidence="6">Molybdenum cofactor biosynthesis protein C</fullName>
    </alternativeName>
</protein>
<dbReference type="CDD" id="cd01420">
    <property type="entry name" value="MoaC_PE"/>
    <property type="match status" value="1"/>
</dbReference>
<evidence type="ECO:0000256" key="6">
    <source>
        <dbReference type="HAMAP-Rule" id="MF_01224"/>
    </source>
</evidence>
<proteinExistence type="inferred from homology"/>
<dbReference type="InterPro" id="IPR047594">
    <property type="entry name" value="MoaC_bact/euk"/>
</dbReference>
<sequence length="166" mass="18305">MGDLTHFNKSGRANMVEVGHKLNTQREAVTSASIFMKPETLRRIMDQKIKKGDVLAVAQVSGIMAAKNTSNLIPMCHNIFLTGADVEFETDEESSRIDIKATVRTTGKTGVEMEALTAVSVAALTIYDMCKSIDREMEITDIKLLKKSGGKSGDYVREGYEKLLEE</sequence>
<comment type="function">
    <text evidence="6">Catalyzes the conversion of (8S)-3',8-cyclo-7,8-dihydroguanosine 5'-triphosphate to cyclic pyranopterin monophosphate (cPMP).</text>
</comment>
<keyword evidence="9" id="KW-1185">Reference proteome</keyword>
<dbReference type="Pfam" id="PF01967">
    <property type="entry name" value="MoaC"/>
    <property type="match status" value="1"/>
</dbReference>
<keyword evidence="4 6" id="KW-0501">Molybdenum cofactor biosynthesis</keyword>
<comment type="similarity">
    <text evidence="6">Belongs to the MoaC family.</text>
</comment>
<organism evidence="8 9">
    <name type="scientific">Tindallia californiensis</name>
    <dbReference type="NCBI Taxonomy" id="159292"/>
    <lineage>
        <taxon>Bacteria</taxon>
        <taxon>Bacillati</taxon>
        <taxon>Bacillota</taxon>
        <taxon>Clostridia</taxon>
        <taxon>Peptostreptococcales</taxon>
        <taxon>Tindalliaceae</taxon>
        <taxon>Tindallia</taxon>
    </lineage>
</organism>
<reference evidence="8 9" key="1">
    <citation type="submission" date="2016-10" db="EMBL/GenBank/DDBJ databases">
        <authorList>
            <person name="de Groot N.N."/>
        </authorList>
    </citation>
    <scope>NUCLEOTIDE SEQUENCE [LARGE SCALE GENOMIC DNA]</scope>
    <source>
        <strain evidence="8 9">APO</strain>
    </source>
</reference>
<dbReference type="HAMAP" id="MF_01224_B">
    <property type="entry name" value="MoaC_B"/>
    <property type="match status" value="1"/>
</dbReference>
<evidence type="ECO:0000259" key="7">
    <source>
        <dbReference type="Pfam" id="PF01967"/>
    </source>
</evidence>
<comment type="pathway">
    <text evidence="2 6">Cofactor biosynthesis; molybdopterin biosynthesis.</text>
</comment>
<keyword evidence="5 6" id="KW-0456">Lyase</keyword>
<feature type="binding site" evidence="6">
    <location>
        <begin position="75"/>
        <end position="77"/>
    </location>
    <ligand>
        <name>substrate</name>
    </ligand>
</feature>
<evidence type="ECO:0000256" key="1">
    <source>
        <dbReference type="ARBA" id="ARBA00001637"/>
    </source>
</evidence>
<dbReference type="UniPathway" id="UPA00344"/>
<dbReference type="PANTHER" id="PTHR22960:SF29">
    <property type="entry name" value="CYCLIC PYRANOPTERIN MONOPHOSPHATE SYNTHASE"/>
    <property type="match status" value="1"/>
</dbReference>
<evidence type="ECO:0000256" key="2">
    <source>
        <dbReference type="ARBA" id="ARBA00005046"/>
    </source>
</evidence>
<dbReference type="InterPro" id="IPR002820">
    <property type="entry name" value="Mopterin_CF_biosynth-C_dom"/>
</dbReference>
<dbReference type="RefSeq" id="WP_093312999.1">
    <property type="nucleotide sequence ID" value="NZ_FNPV01000005.1"/>
</dbReference>